<proteinExistence type="predicted"/>
<protein>
    <submittedName>
        <fullName evidence="3">Uncharacterized protein</fullName>
    </submittedName>
</protein>
<dbReference type="RefSeq" id="WP_152202123.1">
    <property type="nucleotide sequence ID" value="NZ_VUKF01000010.1"/>
</dbReference>
<evidence type="ECO:0000256" key="1">
    <source>
        <dbReference type="SAM" id="MobiDB-lite"/>
    </source>
</evidence>
<dbReference type="EMBL" id="WHJE01000174">
    <property type="protein sequence ID" value="KAE8762423.1"/>
    <property type="molecule type" value="Genomic_DNA"/>
</dbReference>
<sequence>MNRRIISVVLMVLGVIAIALAIASATVWRPTDTATLTLPTRPTTPVVISDAGVLDAVAPDVRIVATADDGQPVTLAVGRTEDVQAWVDGAPHTRITGLSSWEQLAVKDVAGGEATEGAAPAEGQAALPSPAGSDLWVSEQTGTGTAELSWKDRDGRWSLLAATDGTAPAPQVSLSWPREVSTPWLVPGLIVGALLLLAGLALAVLEVLTARELRRREAVAGAPEDETVVLPAAETAGLTRRQLRERARAAAQQGRGRRGEPAEEAATAVVPAAAAGETAATEDLVTAGSARGAGIVPASPRAAEYRRERDAADEGGDDGADQTQQMTAVAEGEQAGAGADPTQPMAAVGGETESLAVNEDDLQAAGVARGTGVVPAADSSPELRQARETGPAAGEHEEEEAAGEAGQPPSWRSMWGFGERKETTDDGPEAVRPGGEPQDGRPDAEDIRDEEEQR</sequence>
<feature type="region of interest" description="Disordered" evidence="1">
    <location>
        <begin position="291"/>
        <end position="454"/>
    </location>
</feature>
<keyword evidence="2" id="KW-1133">Transmembrane helix</keyword>
<organism evidence="3 4">
    <name type="scientific">Georgenia thermotolerans</name>
    <dbReference type="NCBI Taxonomy" id="527326"/>
    <lineage>
        <taxon>Bacteria</taxon>
        <taxon>Bacillati</taxon>
        <taxon>Actinomycetota</taxon>
        <taxon>Actinomycetes</taxon>
        <taxon>Micrococcales</taxon>
        <taxon>Bogoriellaceae</taxon>
        <taxon>Georgenia</taxon>
    </lineage>
</organism>
<evidence type="ECO:0000313" key="4">
    <source>
        <dbReference type="Proteomes" id="UP000451860"/>
    </source>
</evidence>
<dbReference type="Proteomes" id="UP000451860">
    <property type="component" value="Unassembled WGS sequence"/>
</dbReference>
<gene>
    <name evidence="3" type="ORF">GB883_19455</name>
</gene>
<reference evidence="3 4" key="1">
    <citation type="submission" date="2019-10" db="EMBL/GenBank/DDBJ databases">
        <title>Georgenia wutianyii sp. nov. and Georgenia yuyongxinii sp. nov. isolated from plateau pika (Ochotona curzoniae) in the Qinghai-Tibet plateau of China.</title>
        <authorList>
            <person name="Tian Z."/>
        </authorList>
    </citation>
    <scope>NUCLEOTIDE SEQUENCE [LARGE SCALE GENOMIC DNA]</scope>
    <source>
        <strain evidence="3 4">DSM 21501</strain>
    </source>
</reference>
<dbReference type="OrthoDB" id="3249401at2"/>
<evidence type="ECO:0000256" key="2">
    <source>
        <dbReference type="SAM" id="Phobius"/>
    </source>
</evidence>
<keyword evidence="2" id="KW-0472">Membrane</keyword>
<keyword evidence="2" id="KW-0812">Transmembrane</keyword>
<feature type="transmembrane region" description="Helical" evidence="2">
    <location>
        <begin position="184"/>
        <end position="208"/>
    </location>
</feature>
<dbReference type="AlphaFoldDB" id="A0A7J5UKN0"/>
<feature type="compositionally biased region" description="Basic and acidic residues" evidence="1">
    <location>
        <begin position="303"/>
        <end position="312"/>
    </location>
</feature>
<accession>A0A7J5UKN0</accession>
<evidence type="ECO:0000313" key="3">
    <source>
        <dbReference type="EMBL" id="KAE8762423.1"/>
    </source>
</evidence>
<feature type="compositionally biased region" description="Low complexity" evidence="1">
    <location>
        <begin position="328"/>
        <end position="339"/>
    </location>
</feature>
<keyword evidence="4" id="KW-1185">Reference proteome</keyword>
<name>A0A7J5UKN0_9MICO</name>
<feature type="region of interest" description="Disordered" evidence="1">
    <location>
        <begin position="239"/>
        <end position="267"/>
    </location>
</feature>
<comment type="caution">
    <text evidence="3">The sequence shown here is derived from an EMBL/GenBank/DDBJ whole genome shotgun (WGS) entry which is preliminary data.</text>
</comment>